<dbReference type="InterPro" id="IPR036390">
    <property type="entry name" value="WH_DNA-bd_sf"/>
</dbReference>
<dbReference type="AlphaFoldDB" id="A0A8J3Q048"/>
<name>A0A8J3Q048_9ACTN</name>
<dbReference type="Gene3D" id="1.10.10.10">
    <property type="entry name" value="Winged helix-like DNA-binding domain superfamily/Winged helix DNA-binding domain"/>
    <property type="match status" value="1"/>
</dbReference>
<dbReference type="Proteomes" id="UP000630097">
    <property type="component" value="Unassembled WGS sequence"/>
</dbReference>
<dbReference type="GO" id="GO:0006950">
    <property type="term" value="P:response to stress"/>
    <property type="evidence" value="ECO:0007669"/>
    <property type="project" value="TreeGrafter"/>
</dbReference>
<reference evidence="2 3" key="1">
    <citation type="submission" date="2021-01" db="EMBL/GenBank/DDBJ databases">
        <title>Whole genome shotgun sequence of Planotetraspora kaengkrachanensis NBRC 104272.</title>
        <authorList>
            <person name="Komaki H."/>
            <person name="Tamura T."/>
        </authorList>
    </citation>
    <scope>NUCLEOTIDE SEQUENCE [LARGE SCALE GENOMIC DNA]</scope>
    <source>
        <strain evidence="2 3">NBRC 104272</strain>
    </source>
</reference>
<comment type="caution">
    <text evidence="2">The sequence shown here is derived from an EMBL/GenBank/DDBJ whole genome shotgun (WGS) entry which is preliminary data.</text>
</comment>
<evidence type="ECO:0000313" key="2">
    <source>
        <dbReference type="EMBL" id="GIG84309.1"/>
    </source>
</evidence>
<protein>
    <recommendedName>
        <fullName evidence="1">HTH marR-type domain-containing protein</fullName>
    </recommendedName>
</protein>
<dbReference type="EMBL" id="BONV01000049">
    <property type="protein sequence ID" value="GIG84309.1"/>
    <property type="molecule type" value="Genomic_DNA"/>
</dbReference>
<dbReference type="InterPro" id="IPR039422">
    <property type="entry name" value="MarR/SlyA-like"/>
</dbReference>
<dbReference type="InterPro" id="IPR036388">
    <property type="entry name" value="WH-like_DNA-bd_sf"/>
</dbReference>
<accession>A0A8J3Q048</accession>
<dbReference type="InterPro" id="IPR000835">
    <property type="entry name" value="HTH_MarR-typ"/>
</dbReference>
<proteinExistence type="predicted"/>
<feature type="domain" description="HTH marR-type" evidence="1">
    <location>
        <begin position="18"/>
        <end position="153"/>
    </location>
</feature>
<dbReference type="RefSeq" id="WP_203887582.1">
    <property type="nucleotide sequence ID" value="NZ_BAABHH010000013.1"/>
</dbReference>
<evidence type="ECO:0000313" key="3">
    <source>
        <dbReference type="Proteomes" id="UP000630097"/>
    </source>
</evidence>
<organism evidence="2 3">
    <name type="scientific">Planotetraspora kaengkrachanensis</name>
    <dbReference type="NCBI Taxonomy" id="575193"/>
    <lineage>
        <taxon>Bacteria</taxon>
        <taxon>Bacillati</taxon>
        <taxon>Actinomycetota</taxon>
        <taxon>Actinomycetes</taxon>
        <taxon>Streptosporangiales</taxon>
        <taxon>Streptosporangiaceae</taxon>
        <taxon>Planotetraspora</taxon>
    </lineage>
</organism>
<dbReference type="SUPFAM" id="SSF46785">
    <property type="entry name" value="Winged helix' DNA-binding domain"/>
    <property type="match status" value="1"/>
</dbReference>
<keyword evidence="3" id="KW-1185">Reference proteome</keyword>
<dbReference type="PANTHER" id="PTHR33164">
    <property type="entry name" value="TRANSCRIPTIONAL REGULATOR, MARR FAMILY"/>
    <property type="match status" value="1"/>
</dbReference>
<gene>
    <name evidence="2" type="ORF">Pka01_74360</name>
</gene>
<evidence type="ECO:0000259" key="1">
    <source>
        <dbReference type="PROSITE" id="PS50995"/>
    </source>
</evidence>
<dbReference type="SMART" id="SM00347">
    <property type="entry name" value="HTH_MARR"/>
    <property type="match status" value="1"/>
</dbReference>
<dbReference type="GO" id="GO:0003700">
    <property type="term" value="F:DNA-binding transcription factor activity"/>
    <property type="evidence" value="ECO:0007669"/>
    <property type="project" value="InterPro"/>
</dbReference>
<dbReference type="PANTHER" id="PTHR33164:SF43">
    <property type="entry name" value="HTH-TYPE TRANSCRIPTIONAL REPRESSOR YETL"/>
    <property type="match status" value="1"/>
</dbReference>
<sequence>MDFVKAPRTTSAVISQPEQDGWFGLIYAQAAMRSRIEAVLMERHRLSFSAFEILCRLKDFEPQPVRSLASELVTVSPTRASRLVQDLIDAGHLVRGANQADGRISLISLTEEGRRYIQIVARTFEESIKQFFVDVLDADDIAALARIWRKLETAENSPESHRKDLHSSDVDRS</sequence>
<dbReference type="PROSITE" id="PS50995">
    <property type="entry name" value="HTH_MARR_2"/>
    <property type="match status" value="1"/>
</dbReference>